<gene>
    <name evidence="1" type="primary">lacC_2</name>
    <name evidence="1" type="ORF">GCM10025791_22770</name>
</gene>
<keyword evidence="2" id="KW-1185">Reference proteome</keyword>
<evidence type="ECO:0000313" key="2">
    <source>
        <dbReference type="Proteomes" id="UP001409585"/>
    </source>
</evidence>
<protein>
    <submittedName>
        <fullName evidence="1">Lactose 3-dehydrogenase subunit gamma LacC</fullName>
    </submittedName>
</protein>
<sequence length="200" mass="21878">MHRREMLKHSFMLVGFAAAGGVAQSLMAGGPLNRGLSAVVFNQSQEKSVAIVSEMIIPTTDTPGAIKAGVPDFISTIVSQWYNDEERAVFFQGFKALDEFCQETEQKDFADASEATRIAALTAQETATEEYKKANPGAGGHPLAQKTDPNMPFFGKLKELVVTGYYTSEVGAKQELSYMPMPGYYDGSYEYAKVGRRFTS</sequence>
<dbReference type="EMBL" id="BAABLX010000017">
    <property type="protein sequence ID" value="GAA4943417.1"/>
    <property type="molecule type" value="Genomic_DNA"/>
</dbReference>
<dbReference type="Pfam" id="PF13618">
    <property type="entry name" value="Gluconate_2-dh3"/>
    <property type="match status" value="1"/>
</dbReference>
<proteinExistence type="predicted"/>
<evidence type="ECO:0000313" key="1">
    <source>
        <dbReference type="EMBL" id="GAA4943417.1"/>
    </source>
</evidence>
<name>A0AAV3U426_9ALTE</name>
<dbReference type="RefSeq" id="WP_345421824.1">
    <property type="nucleotide sequence ID" value="NZ_AP031496.1"/>
</dbReference>
<comment type="caution">
    <text evidence="1">The sequence shown here is derived from an EMBL/GenBank/DDBJ whole genome shotgun (WGS) entry which is preliminary data.</text>
</comment>
<dbReference type="AlphaFoldDB" id="A0AAV3U426"/>
<dbReference type="InterPro" id="IPR027056">
    <property type="entry name" value="Gluconate_2DH_su3"/>
</dbReference>
<accession>A0AAV3U426</accession>
<dbReference type="Proteomes" id="UP001409585">
    <property type="component" value="Unassembled WGS sequence"/>
</dbReference>
<reference evidence="2" key="1">
    <citation type="journal article" date="2019" name="Int. J. Syst. Evol. Microbiol.">
        <title>The Global Catalogue of Microorganisms (GCM) 10K type strain sequencing project: providing services to taxonomists for standard genome sequencing and annotation.</title>
        <authorList>
            <consortium name="The Broad Institute Genomics Platform"/>
            <consortium name="The Broad Institute Genome Sequencing Center for Infectious Disease"/>
            <person name="Wu L."/>
            <person name="Ma J."/>
        </authorList>
    </citation>
    <scope>NUCLEOTIDE SEQUENCE [LARGE SCALE GENOMIC DNA]</scope>
    <source>
        <strain evidence="2">JCM 19134</strain>
    </source>
</reference>
<organism evidence="1 2">
    <name type="scientific">Halioxenophilus aromaticivorans</name>
    <dbReference type="NCBI Taxonomy" id="1306992"/>
    <lineage>
        <taxon>Bacteria</taxon>
        <taxon>Pseudomonadati</taxon>
        <taxon>Pseudomonadota</taxon>
        <taxon>Gammaproteobacteria</taxon>
        <taxon>Alteromonadales</taxon>
        <taxon>Alteromonadaceae</taxon>
        <taxon>Halioxenophilus</taxon>
    </lineage>
</organism>